<organism evidence="1 2">
    <name type="scientific">Alligator mississippiensis</name>
    <name type="common">American alligator</name>
    <dbReference type="NCBI Taxonomy" id="8496"/>
    <lineage>
        <taxon>Eukaryota</taxon>
        <taxon>Metazoa</taxon>
        <taxon>Chordata</taxon>
        <taxon>Craniata</taxon>
        <taxon>Vertebrata</taxon>
        <taxon>Euteleostomi</taxon>
        <taxon>Archelosauria</taxon>
        <taxon>Archosauria</taxon>
        <taxon>Crocodylia</taxon>
        <taxon>Alligatoridae</taxon>
        <taxon>Alligatorinae</taxon>
        <taxon>Alligator</taxon>
    </lineage>
</organism>
<proteinExistence type="predicted"/>
<sequence length="66" mass="7587">MEDHTWIYKIIADSSCGKNSYQHNRHIDATYSLAIGNVWDQCIWLQYTPADSREETLLDPLSCVGI</sequence>
<accession>A0A151NLH5</accession>
<dbReference type="EMBL" id="AKHW03002623">
    <property type="protein sequence ID" value="KYO37638.1"/>
    <property type="molecule type" value="Genomic_DNA"/>
</dbReference>
<dbReference type="AlphaFoldDB" id="A0A151NLH5"/>
<reference evidence="1 2" key="1">
    <citation type="journal article" date="2012" name="Genome Biol.">
        <title>Sequencing three crocodilian genomes to illuminate the evolution of archosaurs and amniotes.</title>
        <authorList>
            <person name="St John J.A."/>
            <person name="Braun E.L."/>
            <person name="Isberg S.R."/>
            <person name="Miles L.G."/>
            <person name="Chong A.Y."/>
            <person name="Gongora J."/>
            <person name="Dalzell P."/>
            <person name="Moran C."/>
            <person name="Bed'hom B."/>
            <person name="Abzhanov A."/>
            <person name="Burgess S.C."/>
            <person name="Cooksey A.M."/>
            <person name="Castoe T.A."/>
            <person name="Crawford N.G."/>
            <person name="Densmore L.D."/>
            <person name="Drew J.C."/>
            <person name="Edwards S.V."/>
            <person name="Faircloth B.C."/>
            <person name="Fujita M.K."/>
            <person name="Greenwold M.J."/>
            <person name="Hoffmann F.G."/>
            <person name="Howard J.M."/>
            <person name="Iguchi T."/>
            <person name="Janes D.E."/>
            <person name="Khan S.Y."/>
            <person name="Kohno S."/>
            <person name="de Koning A.J."/>
            <person name="Lance S.L."/>
            <person name="McCarthy F.M."/>
            <person name="McCormack J.E."/>
            <person name="Merchant M.E."/>
            <person name="Peterson D.G."/>
            <person name="Pollock D.D."/>
            <person name="Pourmand N."/>
            <person name="Raney B.J."/>
            <person name="Roessler K.A."/>
            <person name="Sanford J.R."/>
            <person name="Sawyer R.H."/>
            <person name="Schmidt C.J."/>
            <person name="Triplett E.W."/>
            <person name="Tuberville T.D."/>
            <person name="Venegas-Anaya M."/>
            <person name="Howard J.T."/>
            <person name="Jarvis E.D."/>
            <person name="Guillette L.J.Jr."/>
            <person name="Glenn T.C."/>
            <person name="Green R.E."/>
            <person name="Ray D.A."/>
        </authorList>
    </citation>
    <scope>NUCLEOTIDE SEQUENCE [LARGE SCALE GENOMIC DNA]</scope>
    <source>
        <strain evidence="1">KSC_2009_1</strain>
    </source>
</reference>
<evidence type="ECO:0000313" key="1">
    <source>
        <dbReference type="EMBL" id="KYO37638.1"/>
    </source>
</evidence>
<keyword evidence="2" id="KW-1185">Reference proteome</keyword>
<dbReference type="Proteomes" id="UP000050525">
    <property type="component" value="Unassembled WGS sequence"/>
</dbReference>
<evidence type="ECO:0000313" key="2">
    <source>
        <dbReference type="Proteomes" id="UP000050525"/>
    </source>
</evidence>
<comment type="caution">
    <text evidence="1">The sequence shown here is derived from an EMBL/GenBank/DDBJ whole genome shotgun (WGS) entry which is preliminary data.</text>
</comment>
<gene>
    <name evidence="1" type="ORF">Y1Q_0004746</name>
</gene>
<name>A0A151NLH5_ALLMI</name>
<protein>
    <submittedName>
        <fullName evidence="1">Uncharacterized protein</fullName>
    </submittedName>
</protein>